<dbReference type="Pfam" id="PF13271">
    <property type="entry name" value="DUF4062"/>
    <property type="match status" value="1"/>
</dbReference>
<keyword evidence="1" id="KW-0175">Coiled coil</keyword>
<dbReference type="RefSeq" id="WP_002340438.1">
    <property type="nucleotide sequence ID" value="NZ_KI518323.1"/>
</dbReference>
<evidence type="ECO:0000313" key="4">
    <source>
        <dbReference type="Proteomes" id="UP000017126"/>
    </source>
</evidence>
<organism evidence="3 4">
    <name type="scientific">Enterococcus faecium 10/96A</name>
    <dbReference type="NCBI Taxonomy" id="1391465"/>
    <lineage>
        <taxon>Bacteria</taxon>
        <taxon>Bacillati</taxon>
        <taxon>Bacillota</taxon>
        <taxon>Bacilli</taxon>
        <taxon>Lactobacillales</taxon>
        <taxon>Enterococcaceae</taxon>
        <taxon>Enterococcus</taxon>
    </lineage>
</organism>
<sequence length="349" mass="39854">MDKIFKIFVSSTFTDLEDVRLQAMQGVLKAGHMPIMMEGFAATATQKEIIKKKITSCDAYMLIVGSKYGTIDPESGLSYTEWEYDYALDNGIPIYTMILEEKYIQERMANGLLKLSDIETTSENYKAFVSKASSRQVDFINSIEQVKSMTEAGIMQLVKDFGSSMIGWVSATIVDNVKMLENELDNLRKTRSELQVKLTNAETREIRESELPPNSSFDGLLSKMFAPNSTDPILEQGMIYIMEFIREKVEQLKATIESHRGNIALGYDANKKDQVLLRLGKDCLFFLADYNKAIINVRFAIQDPYFSENIDTLHVKNDVLYSEKYSEPLSLDYLNKTLSQYHEIKKQQN</sequence>
<evidence type="ECO:0000313" key="3">
    <source>
        <dbReference type="EMBL" id="ERT50035.1"/>
    </source>
</evidence>
<dbReference type="EMBL" id="AXOL01000058">
    <property type="protein sequence ID" value="ERT50035.1"/>
    <property type="molecule type" value="Genomic_DNA"/>
</dbReference>
<feature type="domain" description="DUF4062" evidence="2">
    <location>
        <begin position="6"/>
        <end position="87"/>
    </location>
</feature>
<accession>A0AAV3L063</accession>
<name>A0AAV3L063_ENTFC</name>
<proteinExistence type="predicted"/>
<dbReference type="AlphaFoldDB" id="A0AAV3L063"/>
<feature type="coiled-coil region" evidence="1">
    <location>
        <begin position="170"/>
        <end position="204"/>
    </location>
</feature>
<evidence type="ECO:0000256" key="1">
    <source>
        <dbReference type="SAM" id="Coils"/>
    </source>
</evidence>
<evidence type="ECO:0000259" key="2">
    <source>
        <dbReference type="Pfam" id="PF13271"/>
    </source>
</evidence>
<gene>
    <name evidence="3" type="ORF">O991_02064</name>
</gene>
<dbReference type="Proteomes" id="UP000017126">
    <property type="component" value="Unassembled WGS sequence"/>
</dbReference>
<reference evidence="3 4" key="1">
    <citation type="submission" date="2013-09" db="EMBL/GenBank/DDBJ databases">
        <title>The Genome Sequence of Enterococcus faecium 10/96A.</title>
        <authorList>
            <consortium name="The Broad Institute Genome Sequencing Platform"/>
            <consortium name="The Broad Institute Genome Sequencing Center for Infectious Disease"/>
            <person name="Earl A.M."/>
            <person name="Gilmore M.S."/>
            <person name="Lebreton F."/>
            <person name="Courvalin P."/>
            <person name="Walker B."/>
            <person name="Young S.K."/>
            <person name="Zeng Q."/>
            <person name="Gargeya S."/>
            <person name="Fitzgerald M."/>
            <person name="Haas B."/>
            <person name="Abouelleil A."/>
            <person name="Alvarado L."/>
            <person name="Arachchi H.M."/>
            <person name="Berlin A.M."/>
            <person name="Chapman S.B."/>
            <person name="Dewar J."/>
            <person name="Goldberg J."/>
            <person name="Griggs A."/>
            <person name="Gujja S."/>
            <person name="Hansen M."/>
            <person name="Howarth C."/>
            <person name="Imamovic A."/>
            <person name="Larimer J."/>
            <person name="McCowan C."/>
            <person name="Murphy C."/>
            <person name="Neiman D."/>
            <person name="Pearson M."/>
            <person name="Priest M."/>
            <person name="Roberts A."/>
            <person name="Saif S."/>
            <person name="Shea T."/>
            <person name="Sisk P."/>
            <person name="Sykes S."/>
            <person name="Wortman J."/>
            <person name="Nusbaum C."/>
            <person name="Birren B."/>
        </authorList>
    </citation>
    <scope>NUCLEOTIDE SEQUENCE [LARGE SCALE GENOMIC DNA]</scope>
    <source>
        <strain evidence="3 4">10/96A</strain>
    </source>
</reference>
<comment type="caution">
    <text evidence="3">The sequence shown here is derived from an EMBL/GenBank/DDBJ whole genome shotgun (WGS) entry which is preliminary data.</text>
</comment>
<dbReference type="InterPro" id="IPR025139">
    <property type="entry name" value="DUF4062"/>
</dbReference>
<protein>
    <recommendedName>
        <fullName evidence="2">DUF4062 domain-containing protein</fullName>
    </recommendedName>
</protein>